<dbReference type="SUPFAM" id="SSF53756">
    <property type="entry name" value="UDP-Glycosyltransferase/glycogen phosphorylase"/>
    <property type="match status" value="1"/>
</dbReference>
<dbReference type="Pfam" id="PF00534">
    <property type="entry name" value="Glycos_transf_1"/>
    <property type="match status" value="1"/>
</dbReference>
<comment type="caution">
    <text evidence="4">The sequence shown here is derived from an EMBL/GenBank/DDBJ whole genome shotgun (WGS) entry which is preliminary data.</text>
</comment>
<dbReference type="GO" id="GO:0009103">
    <property type="term" value="P:lipopolysaccharide biosynthetic process"/>
    <property type="evidence" value="ECO:0007669"/>
    <property type="project" value="TreeGrafter"/>
</dbReference>
<protein>
    <submittedName>
        <fullName evidence="4">Glycosyltransferase family 4 protein</fullName>
    </submittedName>
</protein>
<reference evidence="4" key="1">
    <citation type="submission" date="2020-04" db="EMBL/GenBank/DDBJ databases">
        <title>Deep metagenomics examines the oral microbiome during advanced dental caries in children, revealing novel taxa and co-occurrences with host molecules.</title>
        <authorList>
            <person name="Baker J.L."/>
            <person name="Morton J.T."/>
            <person name="Dinis M."/>
            <person name="Alvarez R."/>
            <person name="Tran N.C."/>
            <person name="Knight R."/>
            <person name="Edlund A."/>
        </authorList>
    </citation>
    <scope>NUCLEOTIDE SEQUENCE</scope>
    <source>
        <strain evidence="4">JCVI_34_bin.1</strain>
    </source>
</reference>
<feature type="domain" description="Glycosyltransferase subfamily 4-like N-terminal" evidence="3">
    <location>
        <begin position="40"/>
        <end position="172"/>
    </location>
</feature>
<dbReference type="InterPro" id="IPR001296">
    <property type="entry name" value="Glyco_trans_1"/>
</dbReference>
<evidence type="ECO:0000256" key="1">
    <source>
        <dbReference type="ARBA" id="ARBA00022679"/>
    </source>
</evidence>
<dbReference type="PANTHER" id="PTHR46401">
    <property type="entry name" value="GLYCOSYLTRANSFERASE WBBK-RELATED"/>
    <property type="match status" value="1"/>
</dbReference>
<dbReference type="Pfam" id="PF13439">
    <property type="entry name" value="Glyco_transf_4"/>
    <property type="match status" value="1"/>
</dbReference>
<dbReference type="Gene3D" id="3.40.50.2000">
    <property type="entry name" value="Glycogen Phosphorylase B"/>
    <property type="match status" value="2"/>
</dbReference>
<dbReference type="EMBL" id="JABZGR010000004">
    <property type="protein sequence ID" value="MBF0969929.1"/>
    <property type="molecule type" value="Genomic_DNA"/>
</dbReference>
<keyword evidence="1" id="KW-0808">Transferase</keyword>
<accession>A0A929RXK2</accession>
<dbReference type="CDD" id="cd03809">
    <property type="entry name" value="GT4_MtfB-like"/>
    <property type="match status" value="1"/>
</dbReference>
<organism evidence="4 5">
    <name type="scientific">Alloprevotella tannerae</name>
    <dbReference type="NCBI Taxonomy" id="76122"/>
    <lineage>
        <taxon>Bacteria</taxon>
        <taxon>Pseudomonadati</taxon>
        <taxon>Bacteroidota</taxon>
        <taxon>Bacteroidia</taxon>
        <taxon>Bacteroidales</taxon>
        <taxon>Prevotellaceae</taxon>
        <taxon>Alloprevotella</taxon>
    </lineage>
</organism>
<gene>
    <name evidence="4" type="ORF">HXK21_02650</name>
</gene>
<evidence type="ECO:0000313" key="4">
    <source>
        <dbReference type="EMBL" id="MBF0969929.1"/>
    </source>
</evidence>
<dbReference type="GO" id="GO:0016757">
    <property type="term" value="F:glycosyltransferase activity"/>
    <property type="evidence" value="ECO:0007669"/>
    <property type="project" value="InterPro"/>
</dbReference>
<evidence type="ECO:0000259" key="3">
    <source>
        <dbReference type="Pfam" id="PF13439"/>
    </source>
</evidence>
<name>A0A929RXK2_9BACT</name>
<dbReference type="PANTHER" id="PTHR46401:SF2">
    <property type="entry name" value="GLYCOSYLTRANSFERASE WBBK-RELATED"/>
    <property type="match status" value="1"/>
</dbReference>
<dbReference type="InterPro" id="IPR028098">
    <property type="entry name" value="Glyco_trans_4-like_N"/>
</dbReference>
<evidence type="ECO:0000259" key="2">
    <source>
        <dbReference type="Pfam" id="PF00534"/>
    </source>
</evidence>
<proteinExistence type="predicted"/>
<sequence>MRIAYDAKRLFNNFTGLGNYSRTLLDGQLKNYPEDLHLLYTPKVRVTEQTQPYIRRNRCRVVRPGVLFPGGFWRTFGLAGRAAKDRVDLFHGLSHELPVGLVRRRIPSVVTMHDVAWHTFPQMYHAIDRRIYDLKARYACRYATRIVAISESTKRDVMQYYGIGEEKISVIYQPAQPLFYHPPTSEMARRIARVAVEDLPQDYLLYVGAINSRKNLLGLVKAVEQLPAADRLPLLIVGRGREYEAEVRKYVAEHHLDAIIRFLPHIRNNEDLQALYCCARAFVYPSFYEGFGLPVVEAMLSSCPVVTTSVSSLPEAGGPAALYVAPDSVEELTAALQVVVNDESRRQAMIMRGLEHAQTTFSPDALARRMHDLYEEVITGRL</sequence>
<evidence type="ECO:0000313" key="5">
    <source>
        <dbReference type="Proteomes" id="UP000704068"/>
    </source>
</evidence>
<dbReference type="RefSeq" id="WP_303763107.1">
    <property type="nucleotide sequence ID" value="NZ_JABZGR010000004.1"/>
</dbReference>
<dbReference type="AlphaFoldDB" id="A0A929RXK2"/>
<feature type="domain" description="Glycosyl transferase family 1" evidence="2">
    <location>
        <begin position="197"/>
        <end position="353"/>
    </location>
</feature>
<dbReference type="Proteomes" id="UP000704068">
    <property type="component" value="Unassembled WGS sequence"/>
</dbReference>